<evidence type="ECO:0000313" key="1">
    <source>
        <dbReference type="EMBL" id="EDL74920.1"/>
    </source>
</evidence>
<organism evidence="1 2">
    <name type="scientific">Rattus norvegicus</name>
    <name type="common">Rat</name>
    <dbReference type="NCBI Taxonomy" id="10116"/>
    <lineage>
        <taxon>Eukaryota</taxon>
        <taxon>Metazoa</taxon>
        <taxon>Chordata</taxon>
        <taxon>Craniata</taxon>
        <taxon>Vertebrata</taxon>
        <taxon>Euteleostomi</taxon>
        <taxon>Mammalia</taxon>
        <taxon>Eutheria</taxon>
        <taxon>Euarchontoglires</taxon>
        <taxon>Glires</taxon>
        <taxon>Rodentia</taxon>
        <taxon>Myomorpha</taxon>
        <taxon>Muroidea</taxon>
        <taxon>Muridae</taxon>
        <taxon>Murinae</taxon>
        <taxon>Rattus</taxon>
    </lineage>
</organism>
<accession>A6KSW7</accession>
<feature type="non-terminal residue" evidence="1">
    <location>
        <position position="24"/>
    </location>
</feature>
<dbReference type="EMBL" id="CH474108">
    <property type="protein sequence ID" value="EDL74919.1"/>
    <property type="molecule type" value="Genomic_DNA"/>
</dbReference>
<evidence type="ECO:0000313" key="2">
    <source>
        <dbReference type="Proteomes" id="UP000234681"/>
    </source>
</evidence>
<sequence length="24" mass="2699">MVELCLPHSLSSRDVSQVQKQDAK</sequence>
<reference evidence="1 2" key="2">
    <citation type="submission" date="2005-07" db="EMBL/GenBank/DDBJ databases">
        <authorList>
            <person name="Mural R.J."/>
            <person name="Li P.W."/>
            <person name="Adams M.D."/>
            <person name="Amanatides P.G."/>
            <person name="Baden-Tillson H."/>
            <person name="Barnstead M."/>
            <person name="Chin S.H."/>
            <person name="Dew I."/>
            <person name="Evans C.A."/>
            <person name="Ferriera S."/>
            <person name="Flanigan M."/>
            <person name="Fosler C."/>
            <person name="Glodek A."/>
            <person name="Gu Z."/>
            <person name="Holt R.A."/>
            <person name="Jennings D."/>
            <person name="Kraft C.L."/>
            <person name="Lu F."/>
            <person name="Nguyen T."/>
            <person name="Nusskern D.R."/>
            <person name="Pfannkoch C.M."/>
            <person name="Sitter C."/>
            <person name="Sutton G.G."/>
            <person name="Venter J.C."/>
            <person name="Wang Z."/>
            <person name="Woodage T."/>
            <person name="Zheng X.H."/>
            <person name="Zhong F."/>
        </authorList>
    </citation>
    <scope>NUCLEOTIDE SEQUENCE [LARGE SCALE GENOMIC DNA]</scope>
    <source>
        <strain evidence="1">BN</strain>
        <strain evidence="2">BN, Sprague-Dawley</strain>
    </source>
</reference>
<gene>
    <name evidence="1" type="ORF">rCG_40737</name>
</gene>
<dbReference type="AlphaFoldDB" id="A6KSW7"/>
<dbReference type="EMBL" id="CH474108">
    <property type="protein sequence ID" value="EDL74918.1"/>
    <property type="molecule type" value="Genomic_DNA"/>
</dbReference>
<dbReference type="EMBL" id="CH474108">
    <property type="protein sequence ID" value="EDL74920.1"/>
    <property type="molecule type" value="Genomic_DNA"/>
</dbReference>
<proteinExistence type="predicted"/>
<dbReference type="Proteomes" id="UP000234681">
    <property type="component" value="Chromosome 12"/>
</dbReference>
<name>A6KSW7_RAT</name>
<protein>
    <submittedName>
        <fullName evidence="1">RCG40737, isoform CRA_a</fullName>
    </submittedName>
</protein>
<reference evidence="1" key="1">
    <citation type="journal article" date="2005" name="Genome Res.">
        <title>Gene and alternative splicing annotation with AIR.</title>
        <authorList>
            <person name="Florea L."/>
            <person name="Di Francesco V."/>
            <person name="Miller J."/>
            <person name="Turner R."/>
            <person name="Yao A."/>
            <person name="Harris M."/>
            <person name="Walenz B."/>
            <person name="Mobarry C."/>
            <person name="Merkulov G.V."/>
            <person name="Charlab R."/>
            <person name="Dew I."/>
            <person name="Deng Z."/>
            <person name="Istrail S."/>
            <person name="Li P."/>
            <person name="Sutton G."/>
        </authorList>
    </citation>
    <scope>NUCLEOTIDE SEQUENCE</scope>
    <source>
        <strain evidence="1">BN</strain>
    </source>
</reference>